<evidence type="ECO:0000259" key="2">
    <source>
        <dbReference type="Pfam" id="PF03732"/>
    </source>
</evidence>
<dbReference type="InterPro" id="IPR032567">
    <property type="entry name" value="RTL1-rel"/>
</dbReference>
<dbReference type="OrthoDB" id="1434744at2759"/>
<feature type="compositionally biased region" description="Polar residues" evidence="1">
    <location>
        <begin position="166"/>
        <end position="180"/>
    </location>
</feature>
<evidence type="ECO:0000313" key="4">
    <source>
        <dbReference type="Proteomes" id="UP000585474"/>
    </source>
</evidence>
<dbReference type="InterPro" id="IPR043502">
    <property type="entry name" value="DNA/RNA_pol_sf"/>
</dbReference>
<dbReference type="Gene3D" id="3.10.10.10">
    <property type="entry name" value="HIV Type 1 Reverse Transcriptase, subunit A, domain 1"/>
    <property type="match status" value="1"/>
</dbReference>
<dbReference type="Pfam" id="PF03732">
    <property type="entry name" value="Retrotrans_gag"/>
    <property type="match status" value="1"/>
</dbReference>
<keyword evidence="4" id="KW-1185">Reference proteome</keyword>
<accession>A0A7J0DIF1</accession>
<feature type="domain" description="Retrotransposon gag" evidence="2">
    <location>
        <begin position="72"/>
        <end position="121"/>
    </location>
</feature>
<evidence type="ECO:0000256" key="1">
    <source>
        <dbReference type="SAM" id="MobiDB-lite"/>
    </source>
</evidence>
<gene>
    <name evidence="3" type="ORF">Acr_00g0042600</name>
</gene>
<name>A0A7J0DIF1_9ERIC</name>
<evidence type="ECO:0000313" key="3">
    <source>
        <dbReference type="EMBL" id="GFS35871.1"/>
    </source>
</evidence>
<dbReference type="InterPro" id="IPR005162">
    <property type="entry name" value="Retrotrans_gag_dom"/>
</dbReference>
<comment type="caution">
    <text evidence="3">The sequence shown here is derived from an EMBL/GenBank/DDBJ whole genome shotgun (WGS) entry which is preliminary data.</text>
</comment>
<feature type="region of interest" description="Disordered" evidence="1">
    <location>
        <begin position="156"/>
        <end position="180"/>
    </location>
</feature>
<proteinExistence type="predicted"/>
<dbReference type="AlphaFoldDB" id="A0A7J0DIF1"/>
<dbReference type="EMBL" id="BJWL01000238">
    <property type="protein sequence ID" value="GFS35871.1"/>
    <property type="molecule type" value="Genomic_DNA"/>
</dbReference>
<dbReference type="Proteomes" id="UP000585474">
    <property type="component" value="Unassembled WGS sequence"/>
</dbReference>
<dbReference type="SUPFAM" id="SSF56672">
    <property type="entry name" value="DNA/RNA polymerases"/>
    <property type="match status" value="1"/>
</dbReference>
<organism evidence="3 4">
    <name type="scientific">Actinidia rufa</name>
    <dbReference type="NCBI Taxonomy" id="165716"/>
    <lineage>
        <taxon>Eukaryota</taxon>
        <taxon>Viridiplantae</taxon>
        <taxon>Streptophyta</taxon>
        <taxon>Embryophyta</taxon>
        <taxon>Tracheophyta</taxon>
        <taxon>Spermatophyta</taxon>
        <taxon>Magnoliopsida</taxon>
        <taxon>eudicotyledons</taxon>
        <taxon>Gunneridae</taxon>
        <taxon>Pentapetalae</taxon>
        <taxon>asterids</taxon>
        <taxon>Ericales</taxon>
        <taxon>Actinidiaceae</taxon>
        <taxon>Actinidia</taxon>
    </lineage>
</organism>
<dbReference type="PANTHER" id="PTHR15503">
    <property type="entry name" value="LDOC1 RELATED"/>
    <property type="match status" value="1"/>
</dbReference>
<sequence>MPPRQVRSHAISLMGARGVYGVRENRDKEDDYNHQESVMEGGVSALRGNIRGVGGAPPAVFGGVEFIDGKGDIKDEVINLVQGSMIVAQYEAKFTSLSRFAKAFMSTEEEKEKKFIRGLRPSITNKIAENLIKVYSTIVSSAAAIKEILNKTRKITNQKSQREGTRNQSEGCSFKKPNNSTAQQQYASPVFLVASSGQTSWGGPTCFGCHQLGIACLVNEGSIIGVALLPVICEFSDVFLEDLMELPPHREIEFSIDLIPGTTSISVPPYHFAPAELQELKIQIQNLLDMDFIRPSASPWGTSTLFAK</sequence>
<protein>
    <recommendedName>
        <fullName evidence="2">Retrotransposon gag domain-containing protein</fullName>
    </recommendedName>
</protein>
<dbReference type="PANTHER" id="PTHR15503:SF42">
    <property type="entry name" value="ZINC FINGER, CCHC-TYPE, RETROTRANSPOSON GAG DOMAIN, ASPARTIC PEPTIDASE DOMAIN PROTEIN-RELATED"/>
    <property type="match status" value="1"/>
</dbReference>
<reference evidence="4" key="1">
    <citation type="submission" date="2019-07" db="EMBL/GenBank/DDBJ databases">
        <title>De Novo Assembly of kiwifruit Actinidia rufa.</title>
        <authorList>
            <person name="Sugita-Konishi S."/>
            <person name="Sato K."/>
            <person name="Mori E."/>
            <person name="Abe Y."/>
            <person name="Kisaki G."/>
            <person name="Hamano K."/>
            <person name="Suezawa K."/>
            <person name="Otani M."/>
            <person name="Fukuda T."/>
            <person name="Manabe T."/>
            <person name="Gomi K."/>
            <person name="Tabuchi M."/>
            <person name="Akimitsu K."/>
            <person name="Kataoka I."/>
        </authorList>
    </citation>
    <scope>NUCLEOTIDE SEQUENCE [LARGE SCALE GENOMIC DNA]</scope>
    <source>
        <strain evidence="4">cv. Fuchu</strain>
    </source>
</reference>